<comment type="subcellular location">
    <subcellularLocation>
        <location evidence="2">Mitochondrion inner membrane</location>
        <topology evidence="2">Peripheral membrane protein</topology>
        <orientation evidence="2">Matrix side</orientation>
    </subcellularLocation>
</comment>
<dbReference type="GO" id="GO:0016024">
    <property type="term" value="P:CDP-diacylglycerol biosynthetic process"/>
    <property type="evidence" value="ECO:0007669"/>
    <property type="project" value="TreeGrafter"/>
</dbReference>
<keyword evidence="17" id="KW-1208">Phospholipid metabolism</keyword>
<dbReference type="GO" id="GO:0005743">
    <property type="term" value="C:mitochondrial inner membrane"/>
    <property type="evidence" value="ECO:0007669"/>
    <property type="project" value="UniProtKB-SubCell"/>
</dbReference>
<evidence type="ECO:0000256" key="1">
    <source>
        <dbReference type="ARBA" id="ARBA00001946"/>
    </source>
</evidence>
<evidence type="ECO:0000313" key="20">
    <source>
        <dbReference type="Proteomes" id="UP001465755"/>
    </source>
</evidence>
<keyword evidence="8" id="KW-0444">Lipid biosynthesis</keyword>
<evidence type="ECO:0000256" key="8">
    <source>
        <dbReference type="ARBA" id="ARBA00022516"/>
    </source>
</evidence>
<evidence type="ECO:0000256" key="3">
    <source>
        <dbReference type="ARBA" id="ARBA00005119"/>
    </source>
</evidence>
<evidence type="ECO:0000256" key="15">
    <source>
        <dbReference type="ARBA" id="ARBA00023136"/>
    </source>
</evidence>
<evidence type="ECO:0000313" key="19">
    <source>
        <dbReference type="EMBL" id="KAK9791826.1"/>
    </source>
</evidence>
<evidence type="ECO:0000256" key="17">
    <source>
        <dbReference type="ARBA" id="ARBA00023264"/>
    </source>
</evidence>
<dbReference type="EC" id="2.7.7.41" evidence="6"/>
<dbReference type="GO" id="GO:0004605">
    <property type="term" value="F:phosphatidate cytidylyltransferase activity"/>
    <property type="evidence" value="ECO:0007669"/>
    <property type="project" value="UniProtKB-EC"/>
</dbReference>
<evidence type="ECO:0000256" key="2">
    <source>
        <dbReference type="ARBA" id="ARBA00004443"/>
    </source>
</evidence>
<evidence type="ECO:0000256" key="18">
    <source>
        <dbReference type="ARBA" id="ARBA00029893"/>
    </source>
</evidence>
<evidence type="ECO:0000256" key="4">
    <source>
        <dbReference type="ARBA" id="ARBA00005189"/>
    </source>
</evidence>
<comment type="pathway">
    <text evidence="4">Lipid metabolism.</text>
</comment>
<dbReference type="PANTHER" id="PTHR13619">
    <property type="entry name" value="PHOSPHATIDATE CYTIDYLYLTRANSFERASE, MITOCHONDRIAL"/>
    <property type="match status" value="1"/>
</dbReference>
<evidence type="ECO:0000256" key="16">
    <source>
        <dbReference type="ARBA" id="ARBA00023209"/>
    </source>
</evidence>
<evidence type="ECO:0000256" key="12">
    <source>
        <dbReference type="ARBA" id="ARBA00022842"/>
    </source>
</evidence>
<name>A0AAW1NP07_9CHLO</name>
<dbReference type="Proteomes" id="UP001465755">
    <property type="component" value="Unassembled WGS sequence"/>
</dbReference>
<reference evidence="19 20" key="1">
    <citation type="journal article" date="2024" name="Nat. Commun.">
        <title>Phylogenomics reveals the evolutionary origins of lichenization in chlorophyte algae.</title>
        <authorList>
            <person name="Puginier C."/>
            <person name="Libourel C."/>
            <person name="Otte J."/>
            <person name="Skaloud P."/>
            <person name="Haon M."/>
            <person name="Grisel S."/>
            <person name="Petersen M."/>
            <person name="Berrin J.G."/>
            <person name="Delaux P.M."/>
            <person name="Dal Grande F."/>
            <person name="Keller J."/>
        </authorList>
    </citation>
    <scope>NUCLEOTIDE SEQUENCE [LARGE SCALE GENOMIC DNA]</scope>
    <source>
        <strain evidence="19 20">SAG 2036</strain>
    </source>
</reference>
<protein>
    <recommendedName>
        <fullName evidence="7">Phosphatidate cytidylyltransferase, mitochondrial</fullName>
        <ecNumber evidence="6">2.7.7.41</ecNumber>
    </recommendedName>
    <alternativeName>
        <fullName evidence="18">CDP-diacylglycerol synthase</fullName>
    </alternativeName>
</protein>
<dbReference type="PANTHER" id="PTHR13619:SF0">
    <property type="entry name" value="PHOSPHATIDATE CYTIDYLYLTRANSFERASE, MITOCHONDRIAL"/>
    <property type="match status" value="1"/>
</dbReference>
<comment type="pathway">
    <text evidence="3">Phospholipid metabolism; CDP-diacylglycerol biosynthesis; CDP-diacylglycerol from sn-glycerol 3-phosphate: step 3/3.</text>
</comment>
<proteinExistence type="inferred from homology"/>
<keyword evidence="20" id="KW-1185">Reference proteome</keyword>
<keyword evidence="12" id="KW-0460">Magnesium</keyword>
<sequence>MGTRNGLRDVLQLLPRVRHAFAYGSAVHLQPGLYAPERAQQQLVDFIMAVDDTDAWHKQNIERNRSHYSCLAAFGPRAVLFNADQIGAGVHFNTAIPWGKQKPVLELQQDAQVSSALQQNLKSALTASLLMLPPSFSREELFSTIVGLSYLGDIRMGFAEDSRKVQRIVAGSFQGLQRMYIPLMQGFKGLAVSVKATSMSPLWHQDMQPECRLHLLSRLPAGVLRGLGTAQGMQLPDTLDRMAIAERVIERGREGRAVRSAIARIVRASSRQQALAGLLMAGIPASVRYLWQKMSKAWHPAGTIR</sequence>
<evidence type="ECO:0000256" key="9">
    <source>
        <dbReference type="ARBA" id="ARBA00022679"/>
    </source>
</evidence>
<evidence type="ECO:0000256" key="13">
    <source>
        <dbReference type="ARBA" id="ARBA00023098"/>
    </source>
</evidence>
<dbReference type="Pfam" id="PF09139">
    <property type="entry name" value="Tam41_Mmp37"/>
    <property type="match status" value="2"/>
</dbReference>
<keyword evidence="11" id="KW-0999">Mitochondrion inner membrane</keyword>
<comment type="caution">
    <text evidence="19">The sequence shown here is derived from an EMBL/GenBank/DDBJ whole genome shotgun (WGS) entry which is preliminary data.</text>
</comment>
<evidence type="ECO:0000256" key="5">
    <source>
        <dbReference type="ARBA" id="ARBA00005458"/>
    </source>
</evidence>
<evidence type="ECO:0000256" key="7">
    <source>
        <dbReference type="ARBA" id="ARBA00018337"/>
    </source>
</evidence>
<evidence type="ECO:0000256" key="11">
    <source>
        <dbReference type="ARBA" id="ARBA00022792"/>
    </source>
</evidence>
<organism evidence="19 20">
    <name type="scientific">Symbiochloris irregularis</name>
    <dbReference type="NCBI Taxonomy" id="706552"/>
    <lineage>
        <taxon>Eukaryota</taxon>
        <taxon>Viridiplantae</taxon>
        <taxon>Chlorophyta</taxon>
        <taxon>core chlorophytes</taxon>
        <taxon>Trebouxiophyceae</taxon>
        <taxon>Trebouxiales</taxon>
        <taxon>Trebouxiaceae</taxon>
        <taxon>Symbiochloris</taxon>
    </lineage>
</organism>
<dbReference type="AlphaFoldDB" id="A0AAW1NP07"/>
<keyword evidence="14" id="KW-0496">Mitochondrion</keyword>
<evidence type="ECO:0000256" key="10">
    <source>
        <dbReference type="ARBA" id="ARBA00022695"/>
    </source>
</evidence>
<accession>A0AAW1NP07</accession>
<evidence type="ECO:0000256" key="14">
    <source>
        <dbReference type="ARBA" id="ARBA00023128"/>
    </source>
</evidence>
<gene>
    <name evidence="19" type="ORF">WJX73_002444</name>
</gene>
<keyword evidence="13" id="KW-0443">Lipid metabolism</keyword>
<comment type="similarity">
    <text evidence="5">Belongs to the TAM41 family.</text>
</comment>
<comment type="cofactor">
    <cofactor evidence="1">
        <name>Mg(2+)</name>
        <dbReference type="ChEBI" id="CHEBI:18420"/>
    </cofactor>
</comment>
<dbReference type="GO" id="GO:0032049">
    <property type="term" value="P:cardiolipin biosynthetic process"/>
    <property type="evidence" value="ECO:0007669"/>
    <property type="project" value="InterPro"/>
</dbReference>
<keyword evidence="9" id="KW-0808">Transferase</keyword>
<evidence type="ECO:0000256" key="6">
    <source>
        <dbReference type="ARBA" id="ARBA00012487"/>
    </source>
</evidence>
<keyword evidence="15" id="KW-0472">Membrane</keyword>
<dbReference type="EMBL" id="JALJOQ010000171">
    <property type="protein sequence ID" value="KAK9791826.1"/>
    <property type="molecule type" value="Genomic_DNA"/>
</dbReference>
<keyword evidence="16" id="KW-0594">Phospholipid biosynthesis</keyword>
<dbReference type="InterPro" id="IPR015222">
    <property type="entry name" value="Tam41"/>
</dbReference>
<keyword evidence="10" id="KW-0548">Nucleotidyltransferase</keyword>